<reference evidence="2" key="1">
    <citation type="submission" date="2015-04" db="UniProtKB">
        <authorList>
            <consortium name="EnsemblPlants"/>
        </authorList>
    </citation>
    <scope>IDENTIFICATION</scope>
    <source>
        <strain evidence="2">SL10</strain>
    </source>
</reference>
<sequence>MTTARDDSARNDDDTEAMDHRDPRVSAVTGAEESHSKLRQGNDSGLMEQASVGNHEFQSPLPPGGRPNSSKAPELAKASEEDHGLRRGLMPPEPIKASGAHQGLRRGPWPPELAKAFGAVQGLRGRPRPSGLPEAFGVIRGLRSRAGPSEPTTTPGASRCLWSQ</sequence>
<keyword evidence="3" id="KW-1185">Reference proteome</keyword>
<dbReference type="OMA" id="TEAMDHR"/>
<evidence type="ECO:0000313" key="3">
    <source>
        <dbReference type="Proteomes" id="UP000006591"/>
    </source>
</evidence>
<evidence type="ECO:0000256" key="1">
    <source>
        <dbReference type="SAM" id="MobiDB-lite"/>
    </source>
</evidence>
<feature type="region of interest" description="Disordered" evidence="1">
    <location>
        <begin position="1"/>
        <end position="112"/>
    </location>
</feature>
<proteinExistence type="predicted"/>
<dbReference type="Proteomes" id="UP000006591">
    <property type="component" value="Chromosome 3"/>
</dbReference>
<accession>A0A0E0GP11</accession>
<evidence type="ECO:0000313" key="2">
    <source>
        <dbReference type="EnsemblPlants" id="ONIVA03G22980.1"/>
    </source>
</evidence>
<dbReference type="HOGENOM" id="CLU_1621682_0_0_1"/>
<organism evidence="2">
    <name type="scientific">Oryza nivara</name>
    <name type="common">Indian wild rice</name>
    <name type="synonym">Oryza sativa f. spontanea</name>
    <dbReference type="NCBI Taxonomy" id="4536"/>
    <lineage>
        <taxon>Eukaryota</taxon>
        <taxon>Viridiplantae</taxon>
        <taxon>Streptophyta</taxon>
        <taxon>Embryophyta</taxon>
        <taxon>Tracheophyta</taxon>
        <taxon>Spermatophyta</taxon>
        <taxon>Magnoliopsida</taxon>
        <taxon>Liliopsida</taxon>
        <taxon>Poales</taxon>
        <taxon>Poaceae</taxon>
        <taxon>BOP clade</taxon>
        <taxon>Oryzoideae</taxon>
        <taxon>Oryzeae</taxon>
        <taxon>Oryzinae</taxon>
        <taxon>Oryza</taxon>
    </lineage>
</organism>
<name>A0A0E0GP11_ORYNI</name>
<dbReference type="EnsemblPlants" id="ONIVA03G22980.1">
    <property type="protein sequence ID" value="ONIVA03G22980.1"/>
    <property type="gene ID" value="ONIVA03G22980"/>
</dbReference>
<protein>
    <submittedName>
        <fullName evidence="2">Uncharacterized protein</fullName>
    </submittedName>
</protein>
<feature type="compositionally biased region" description="Basic and acidic residues" evidence="1">
    <location>
        <begin position="1"/>
        <end position="24"/>
    </location>
</feature>
<reference evidence="2" key="2">
    <citation type="submission" date="2018-04" db="EMBL/GenBank/DDBJ databases">
        <title>OnivRS2 (Oryza nivara Reference Sequence Version 2).</title>
        <authorList>
            <person name="Zhang J."/>
            <person name="Kudrna D."/>
            <person name="Lee S."/>
            <person name="Talag J."/>
            <person name="Rajasekar S."/>
            <person name="Welchert J."/>
            <person name="Hsing Y.-I."/>
            <person name="Wing R.A."/>
        </authorList>
    </citation>
    <scope>NUCLEOTIDE SEQUENCE [LARGE SCALE GENOMIC DNA]</scope>
    <source>
        <strain evidence="2">SL10</strain>
    </source>
</reference>
<feature type="compositionally biased region" description="Polar residues" evidence="1">
    <location>
        <begin position="150"/>
        <end position="164"/>
    </location>
</feature>
<feature type="region of interest" description="Disordered" evidence="1">
    <location>
        <begin position="141"/>
        <end position="164"/>
    </location>
</feature>
<dbReference type="AlphaFoldDB" id="A0A0E0GP11"/>
<dbReference type="Gramene" id="ONIVA03G22980.1">
    <property type="protein sequence ID" value="ONIVA03G22980.1"/>
    <property type="gene ID" value="ONIVA03G22980"/>
</dbReference>